<dbReference type="PANTHER" id="PTHR43031:SF1">
    <property type="entry name" value="PYRIDINE NUCLEOTIDE-DISULPHIDE OXIDOREDUCTASE"/>
    <property type="match status" value="1"/>
</dbReference>
<dbReference type="Pfam" id="PF00581">
    <property type="entry name" value="Rhodanese"/>
    <property type="match status" value="1"/>
</dbReference>
<dbReference type="EMBL" id="JAMRYU010000002">
    <property type="protein sequence ID" value="MDC4239251.1"/>
    <property type="molecule type" value="Genomic_DNA"/>
</dbReference>
<keyword evidence="3" id="KW-1185">Reference proteome</keyword>
<dbReference type="PROSITE" id="PS51257">
    <property type="entry name" value="PROKAR_LIPOPROTEIN"/>
    <property type="match status" value="1"/>
</dbReference>
<feature type="domain" description="Rhodanese" evidence="1">
    <location>
        <begin position="57"/>
        <end position="143"/>
    </location>
</feature>
<reference evidence="2" key="1">
    <citation type="submission" date="2022-05" db="EMBL/GenBank/DDBJ databases">
        <title>Draft genome sequence of Clostridium tertium strain CP3 isolated from Peru.</title>
        <authorList>
            <person name="Hurtado R."/>
            <person name="Lima L."/>
            <person name="Sousa T."/>
            <person name="Jaiswal A.K."/>
            <person name="Tiwari S."/>
            <person name="Maturrano L."/>
            <person name="Brenig B."/>
            <person name="Azevedo V."/>
        </authorList>
    </citation>
    <scope>NUCLEOTIDE SEQUENCE</scope>
    <source>
        <strain evidence="2">CP3</strain>
    </source>
</reference>
<dbReference type="GeneID" id="93043889"/>
<comment type="caution">
    <text evidence="2">The sequence shown here is derived from an EMBL/GenBank/DDBJ whole genome shotgun (WGS) entry which is preliminary data.</text>
</comment>
<accession>A0A9X3XJ74</accession>
<dbReference type="InterPro" id="IPR050229">
    <property type="entry name" value="GlpE_sulfurtransferase"/>
</dbReference>
<proteinExistence type="predicted"/>
<gene>
    <name evidence="2" type="ORF">NE398_03545</name>
</gene>
<dbReference type="Gene3D" id="3.40.250.10">
    <property type="entry name" value="Rhodanese-like domain"/>
    <property type="match status" value="1"/>
</dbReference>
<dbReference type="AlphaFoldDB" id="A0A9X3XJ74"/>
<dbReference type="SMART" id="SM00450">
    <property type="entry name" value="RHOD"/>
    <property type="match status" value="1"/>
</dbReference>
<name>A0A9X3XJ74_9CLOT</name>
<dbReference type="SUPFAM" id="SSF52821">
    <property type="entry name" value="Rhodanese/Cell cycle control phosphatase"/>
    <property type="match status" value="1"/>
</dbReference>
<dbReference type="Proteomes" id="UP001141183">
    <property type="component" value="Unassembled WGS sequence"/>
</dbReference>
<dbReference type="InterPro" id="IPR001763">
    <property type="entry name" value="Rhodanese-like_dom"/>
</dbReference>
<dbReference type="PANTHER" id="PTHR43031">
    <property type="entry name" value="FAD-DEPENDENT OXIDOREDUCTASE"/>
    <property type="match status" value="1"/>
</dbReference>
<sequence>MKKVILTISLIFIFNFIIFTGCTNKKDIGEKNEVSESVTEDIKVINIDAQEAKKEIEKNEVIILDVRSEEEYNSGHIENSILIPIDKLEEEAENILNDKNKKILVYCRSGNRSKKASNILLEKGYTNVYDFGGIKDWPYEIVK</sequence>
<dbReference type="PROSITE" id="PS50206">
    <property type="entry name" value="RHODANESE_3"/>
    <property type="match status" value="1"/>
</dbReference>
<evidence type="ECO:0000313" key="2">
    <source>
        <dbReference type="EMBL" id="MDC4239251.1"/>
    </source>
</evidence>
<organism evidence="2 3">
    <name type="scientific">Clostridium tertium</name>
    <dbReference type="NCBI Taxonomy" id="1559"/>
    <lineage>
        <taxon>Bacteria</taxon>
        <taxon>Bacillati</taxon>
        <taxon>Bacillota</taxon>
        <taxon>Clostridia</taxon>
        <taxon>Eubacteriales</taxon>
        <taxon>Clostridiaceae</taxon>
        <taxon>Clostridium</taxon>
    </lineage>
</organism>
<evidence type="ECO:0000259" key="1">
    <source>
        <dbReference type="PROSITE" id="PS50206"/>
    </source>
</evidence>
<evidence type="ECO:0000313" key="3">
    <source>
        <dbReference type="Proteomes" id="UP001141183"/>
    </source>
</evidence>
<dbReference type="InterPro" id="IPR036873">
    <property type="entry name" value="Rhodanese-like_dom_sf"/>
</dbReference>
<dbReference type="CDD" id="cd00158">
    <property type="entry name" value="RHOD"/>
    <property type="match status" value="1"/>
</dbReference>
<dbReference type="RefSeq" id="WP_209737680.1">
    <property type="nucleotide sequence ID" value="NZ_BAAACM010000015.1"/>
</dbReference>
<protein>
    <submittedName>
        <fullName evidence="2">Rhodanese-like domain-containing protein</fullName>
    </submittedName>
</protein>